<feature type="region of interest" description="Disordered" evidence="1">
    <location>
        <begin position="51"/>
        <end position="73"/>
    </location>
</feature>
<dbReference type="Pfam" id="PF03200">
    <property type="entry name" value="Glyco_hydro_63"/>
    <property type="match status" value="2"/>
</dbReference>
<dbReference type="InterPro" id="IPR055350">
    <property type="entry name" value="CCDC142_C"/>
</dbReference>
<feature type="domain" description="MI" evidence="2">
    <location>
        <begin position="989"/>
        <end position="1110"/>
    </location>
</feature>
<dbReference type="InterPro" id="IPR003891">
    <property type="entry name" value="Initiation_fac_eIF4g_MI"/>
</dbReference>
<dbReference type="Gene3D" id="1.50.10.10">
    <property type="match status" value="2"/>
</dbReference>
<name>M7AMI2_CHEMY</name>
<dbReference type="FunFam" id="1.25.40.180:FF:000008">
    <property type="entry name" value="Programmed cell death protein 4"/>
    <property type="match status" value="1"/>
</dbReference>
<dbReference type="eggNOG" id="KOG0403">
    <property type="taxonomic scope" value="Eukaryota"/>
</dbReference>
<dbReference type="PROSITE" id="PS51366">
    <property type="entry name" value="MI"/>
    <property type="match status" value="2"/>
</dbReference>
<dbReference type="InterPro" id="IPR008928">
    <property type="entry name" value="6-hairpin_glycosidase_sf"/>
</dbReference>
<dbReference type="InterPro" id="IPR016024">
    <property type="entry name" value="ARM-type_fold"/>
</dbReference>
<feature type="region of interest" description="Disordered" evidence="1">
    <location>
        <begin position="904"/>
        <end position="946"/>
    </location>
</feature>
<evidence type="ECO:0000313" key="4">
    <source>
        <dbReference type="Proteomes" id="UP000031443"/>
    </source>
</evidence>
<reference evidence="4" key="1">
    <citation type="journal article" date="2013" name="Nat. Genet.">
        <title>The draft genomes of soft-shell turtle and green sea turtle yield insights into the development and evolution of the turtle-specific body plan.</title>
        <authorList>
            <person name="Wang Z."/>
            <person name="Pascual-Anaya J."/>
            <person name="Zadissa A."/>
            <person name="Li W."/>
            <person name="Niimura Y."/>
            <person name="Huang Z."/>
            <person name="Li C."/>
            <person name="White S."/>
            <person name="Xiong Z."/>
            <person name="Fang D."/>
            <person name="Wang B."/>
            <person name="Ming Y."/>
            <person name="Chen Y."/>
            <person name="Zheng Y."/>
            <person name="Kuraku S."/>
            <person name="Pignatelli M."/>
            <person name="Herrero J."/>
            <person name="Beal K."/>
            <person name="Nozawa M."/>
            <person name="Li Q."/>
            <person name="Wang J."/>
            <person name="Zhang H."/>
            <person name="Yu L."/>
            <person name="Shigenobu S."/>
            <person name="Wang J."/>
            <person name="Liu J."/>
            <person name="Flicek P."/>
            <person name="Searle S."/>
            <person name="Wang J."/>
            <person name="Kuratani S."/>
            <person name="Yin Y."/>
            <person name="Aken B."/>
            <person name="Zhang G."/>
            <person name="Irie N."/>
        </authorList>
    </citation>
    <scope>NUCLEOTIDE SEQUENCE [LARGE SCALE GENOMIC DNA]</scope>
</reference>
<proteinExistence type="predicted"/>
<feature type="region of interest" description="Disordered" evidence="1">
    <location>
        <begin position="374"/>
        <end position="399"/>
    </location>
</feature>
<accession>M7AMI2</accession>
<dbReference type="SUPFAM" id="SSF48371">
    <property type="entry name" value="ARM repeat"/>
    <property type="match status" value="2"/>
</dbReference>
<dbReference type="SUPFAM" id="SSF48208">
    <property type="entry name" value="Six-hairpin glycosidases"/>
    <property type="match status" value="2"/>
</dbReference>
<dbReference type="InterPro" id="IPR012341">
    <property type="entry name" value="6hp_glycosidase-like_sf"/>
</dbReference>
<dbReference type="Pfam" id="PF02847">
    <property type="entry name" value="MA3"/>
    <property type="match status" value="2"/>
</dbReference>
<feature type="domain" description="MI" evidence="2">
    <location>
        <begin position="1153"/>
        <end position="1276"/>
    </location>
</feature>
<feature type="region of interest" description="Disordered" evidence="1">
    <location>
        <begin position="245"/>
        <end position="267"/>
    </location>
</feature>
<dbReference type="SMART" id="SM00544">
    <property type="entry name" value="MA3"/>
    <property type="match status" value="2"/>
</dbReference>
<protein>
    <submittedName>
        <fullName evidence="3">Programmed cell death protein 4</fullName>
    </submittedName>
</protein>
<dbReference type="STRING" id="8469.M7AMI2"/>
<evidence type="ECO:0000256" key="1">
    <source>
        <dbReference type="SAM" id="MobiDB-lite"/>
    </source>
</evidence>
<dbReference type="PANTHER" id="PTHR21436:SF2">
    <property type="entry name" value="COILED-COIL DOMAIN-CONTAINING PROTEIN 142"/>
    <property type="match status" value="1"/>
</dbReference>
<dbReference type="GO" id="GO:0005975">
    <property type="term" value="P:carbohydrate metabolic process"/>
    <property type="evidence" value="ECO:0007669"/>
    <property type="project" value="InterPro"/>
</dbReference>
<sequence>MDKENSLERSRRKAYLEMIEVDGIGLNAVFILIMSRMSQASGSILPPLSSLVGPKKVSPADGHGEREDDEEDSPGALACLAQVEHSFLGLSRRLRVQENPRTETFQGHVKPAAGETAQGAFSYHPVYPSVAKHCAALHALLQHRHHLRLSREYSRRLKGASDFVRHLLALLALQDWGGDPGGSRQLRGLCEELRTHTSHWSGLQRKMRSDPWLRGLLLQRHESVSDLFQGLEIYNQVLSDQALARASSEPGADPATPHQRKGEVGGGAQAYPIGRVLGMLAAERGRLAAHRLHQLLVRRAQGDSLEQVHAVVPWSLDHSSCETDVGSPGPPTVEGLQSLPEELQVLCREDKEFLDLVLGVLVASTDTLWHHVLKRPKQEKPPAEEGQEPPVVPAASPGLDQRLSSASLPSWKSVRWLDASYSEAAEVLYAQYRPLFWEATAASLAHRLELRQGPAHPPAGALPQCTERAATALAQELSQALSQARVPPECKAALQHLCQCLISQGVFQSWDRGFCQALGSSLSDKCVPGPRTAGTAHSRTAQLLRELHPPLPFPLKCLEPPLAARTASGNLVSPSLRLELLTRCLATGQASCSWLMAKAYQHLAAWSLCPFLLLLKAETTRLAELVSGAFPEGGDSPRWVQPALGSHQERQLCLQIHSTAASIQSFSQDVLQMFSTDCKRISAEIFGQTMPLGKHWRAGLRADLPSTPSEYALTAAQSVLGQVLQGIQMLPRESQMPTLTHVMTAFVEAWMDHILTQKIKFSLQGALQLKQDFDTVRQLVQSEDSGLSPEIKQSVLSLRIFQQMDNAIVCLLQQPSSKAYLPSHTWESFRKCCSHNGIRTQDFPPGSLNSLESLDVQALRNSTTLETQSSDLLSQLQGSCTPESYLPSTQQEWLSLRLHGTRRWKRAPEGGEPSPDPSSPKGKTNDRKSRMGKGRGLPKKGGAGGKGVWGAPGLVYGYQEPDARDPNYDESSQGDTVYATVTPELEEGELEKNVHPMVLEYFEHGDTLEVMELLKELNLGTRKHAVPSLAVALALEGKASHRELTSRLLSDLVGKVMTSEDIARAFDKMLKDLPDLILDTPEAPQVGAGQGRECPGGDMAGSWLGDRDRNALGGQEWQGAALDRAAVLLRIKRDVNRLDNVWGVGGGQRPVKHLIREMSLLLHEYLLSGEVSEAEHCLRELEVPHFHHELVYEAVVMVLESTGETPVVMMVKLLKVLWETGLVTLDQMNRGFQRVYDELGDISLDVPLAHRILERLVDLCFEEGVITKQLRDTCPASYNHLEAWSPGLHRLTDVVKSSLSNRFVYAAPGEAKRRYFAVDTARALPGEPEQAPHSPLLLHQGRLPLPCRVEVTFESGSFAERPGSLVGAALGQELAGHVAAFEQRFEETFSLARKGFPPQQRRFAQAALSNMLGGMGYFHGRSVVQSVHSQHPLPYPEGPLFTAVPSRSFFPRGFLWDEGFHQLLLARWDPALSREVIAHWLDLMNAEGWIPREQILWTPGPGQPRHQGPTPRLVRVVREPPRLQFVGALGYVSLFPFLLQLLRPDSPHLGSILGDMRSNQKLWTPYGLRSLARTSPLYMKHNTEHDPPYWRGPIWINMNYLAVRALHHYASLEGPHQQRAAALYQELRANLIANLYRQYRESGYLWEQYSDSTGKGQGCYPFTGWSALVVLMMAEEY</sequence>
<organism evidence="3 4">
    <name type="scientific">Chelonia mydas</name>
    <name type="common">Green sea-turtle</name>
    <name type="synonym">Chelonia agassizi</name>
    <dbReference type="NCBI Taxonomy" id="8469"/>
    <lineage>
        <taxon>Eukaryota</taxon>
        <taxon>Metazoa</taxon>
        <taxon>Chordata</taxon>
        <taxon>Craniata</taxon>
        <taxon>Vertebrata</taxon>
        <taxon>Euteleostomi</taxon>
        <taxon>Archelosauria</taxon>
        <taxon>Testudinata</taxon>
        <taxon>Testudines</taxon>
        <taxon>Cryptodira</taxon>
        <taxon>Durocryptodira</taxon>
        <taxon>Americhelydia</taxon>
        <taxon>Chelonioidea</taxon>
        <taxon>Cheloniidae</taxon>
        <taxon>Chelonia</taxon>
    </lineage>
</organism>
<dbReference type="PANTHER" id="PTHR21436">
    <property type="entry name" value="COILED-COIL DOMAIN-CONTAINING PROTEIN 142"/>
    <property type="match status" value="1"/>
</dbReference>
<dbReference type="Gene3D" id="1.25.40.180">
    <property type="match status" value="2"/>
</dbReference>
<keyword evidence="4" id="KW-1185">Reference proteome</keyword>
<dbReference type="Pfam" id="PF14923">
    <property type="entry name" value="CCDC142"/>
    <property type="match status" value="1"/>
</dbReference>
<dbReference type="Proteomes" id="UP000031443">
    <property type="component" value="Unassembled WGS sequence"/>
</dbReference>
<dbReference type="InterPro" id="IPR031335">
    <property type="entry name" value="Glyco_hydro_63_C"/>
</dbReference>
<evidence type="ECO:0000313" key="3">
    <source>
        <dbReference type="EMBL" id="EMP23905.1"/>
    </source>
</evidence>
<dbReference type="EMBL" id="KB605766">
    <property type="protein sequence ID" value="EMP23905.1"/>
    <property type="molecule type" value="Genomic_DNA"/>
</dbReference>
<evidence type="ECO:0000259" key="2">
    <source>
        <dbReference type="PROSITE" id="PS51366"/>
    </source>
</evidence>
<gene>
    <name evidence="3" type="ORF">UY3_19033</name>
</gene>
<dbReference type="InterPro" id="IPR026700">
    <property type="entry name" value="CCDC142"/>
</dbReference>